<dbReference type="Proteomes" id="UP000001901">
    <property type="component" value="Chromosome"/>
</dbReference>
<organism evidence="2 3">
    <name type="scientific">Archaeoglobus profundus (strain DSM 5631 / JCM 9629 / NBRC 100127 / Av18)</name>
    <dbReference type="NCBI Taxonomy" id="572546"/>
    <lineage>
        <taxon>Archaea</taxon>
        <taxon>Methanobacteriati</taxon>
        <taxon>Methanobacteriota</taxon>
        <taxon>Archaeoglobi</taxon>
        <taxon>Archaeoglobales</taxon>
        <taxon>Archaeoglobaceae</taxon>
        <taxon>Archaeoglobus</taxon>
    </lineage>
</organism>
<dbReference type="STRING" id="572546.Arcpr_0642"/>
<name>D2RHD2_ARCPA</name>
<reference evidence="2 3" key="1">
    <citation type="journal article" date="2010" name="Stand. Genomic Sci.">
        <title>Complete genome sequence of Archaeoglobus profundus type strain (AV18).</title>
        <authorList>
            <person name="von Jan M."/>
            <person name="Lapidus A."/>
            <person name="Del Rio T.G."/>
            <person name="Copeland A."/>
            <person name="Tice H."/>
            <person name="Cheng J.F."/>
            <person name="Lucas S."/>
            <person name="Chen F."/>
            <person name="Nolan M."/>
            <person name="Goodwin L."/>
            <person name="Han C."/>
            <person name="Pitluck S."/>
            <person name="Liolios K."/>
            <person name="Ivanova N."/>
            <person name="Mavromatis K."/>
            <person name="Ovchinnikova G."/>
            <person name="Chertkov O."/>
            <person name="Pati A."/>
            <person name="Chen A."/>
            <person name="Palaniappan K."/>
            <person name="Land M."/>
            <person name="Hauser L."/>
            <person name="Chang Y.J."/>
            <person name="Jeffries C.D."/>
            <person name="Saunders E."/>
            <person name="Brettin T."/>
            <person name="Detter J.C."/>
            <person name="Chain P."/>
            <person name="Eichinger K."/>
            <person name="Huber H."/>
            <person name="Spring S."/>
            <person name="Rohde M."/>
            <person name="Goker M."/>
            <person name="Wirth R."/>
            <person name="Woyke T."/>
            <person name="Bristow J."/>
            <person name="Eisen J.A."/>
            <person name="Markowitz V."/>
            <person name="Hugenholtz P."/>
            <person name="Kyrpides N.C."/>
            <person name="Klenk H.P."/>
        </authorList>
    </citation>
    <scope>NUCLEOTIDE SEQUENCE [LARGE SCALE GENOMIC DNA]</scope>
    <source>
        <strain evidence="3">DSM 5631 / JCM 9629 / NBRC 100127 / Av18</strain>
    </source>
</reference>
<dbReference type="PaxDb" id="572546-Arcpr_0642"/>
<dbReference type="EMBL" id="CP001857">
    <property type="protein sequence ID" value="ADB57707.1"/>
    <property type="molecule type" value="Genomic_DNA"/>
</dbReference>
<feature type="transmembrane region" description="Helical" evidence="1">
    <location>
        <begin position="87"/>
        <end position="113"/>
    </location>
</feature>
<feature type="transmembrane region" description="Helical" evidence="1">
    <location>
        <begin position="176"/>
        <end position="196"/>
    </location>
</feature>
<keyword evidence="3" id="KW-1185">Reference proteome</keyword>
<evidence type="ECO:0000313" key="2">
    <source>
        <dbReference type="EMBL" id="ADB57707.1"/>
    </source>
</evidence>
<dbReference type="KEGG" id="apo:Arcpr_0642"/>
<evidence type="ECO:0008006" key="4">
    <source>
        <dbReference type="Google" id="ProtNLM"/>
    </source>
</evidence>
<dbReference type="GeneID" id="8739302"/>
<dbReference type="eggNOG" id="arCOG01328">
    <property type="taxonomic scope" value="Archaea"/>
</dbReference>
<accession>D2RHD2</accession>
<feature type="transmembrane region" description="Helical" evidence="1">
    <location>
        <begin position="44"/>
        <end position="66"/>
    </location>
</feature>
<evidence type="ECO:0000313" key="3">
    <source>
        <dbReference type="Proteomes" id="UP000001901"/>
    </source>
</evidence>
<dbReference type="AlphaFoldDB" id="D2RHD2"/>
<gene>
    <name evidence="2" type="ordered locus">Arcpr_0642</name>
</gene>
<keyword evidence="1" id="KW-0472">Membrane</keyword>
<sequence length="198" mass="22218">MLELLIKDLKIEVRRKFEILASLSFVLVSSLLIAQSSYLLARNLIVPAFFIVLIFVAVFTSTTSFLREMDSKTIYGLKLLPYHPYTIFIAKTIFTFVLILFQGFLGMVFLAVFSNDFSLFGLTLTFIVFSFYIAIISAFSSALVMYSEGRSFLIPMIVFVFAVPVLTPLLKQDTVALILESSAVTLALVSLSPYILED</sequence>
<keyword evidence="1" id="KW-0812">Transmembrane</keyword>
<feature type="transmembrane region" description="Helical" evidence="1">
    <location>
        <begin position="152"/>
        <end position="170"/>
    </location>
</feature>
<proteinExistence type="predicted"/>
<feature type="transmembrane region" description="Helical" evidence="1">
    <location>
        <begin position="119"/>
        <end position="145"/>
    </location>
</feature>
<evidence type="ECO:0000256" key="1">
    <source>
        <dbReference type="SAM" id="Phobius"/>
    </source>
</evidence>
<protein>
    <recommendedName>
        <fullName evidence="4">ABC-2 type transporter</fullName>
    </recommendedName>
</protein>
<keyword evidence="1" id="KW-1133">Transmembrane helix</keyword>
<dbReference type="HOGENOM" id="CLU_1375459_0_0_2"/>
<dbReference type="RefSeq" id="WP_012940043.1">
    <property type="nucleotide sequence ID" value="NC_013741.1"/>
</dbReference>
<feature type="transmembrane region" description="Helical" evidence="1">
    <location>
        <begin position="20"/>
        <end position="38"/>
    </location>
</feature>